<keyword evidence="3" id="KW-0963">Cytoplasm</keyword>
<dbReference type="Gene3D" id="3.65.10.10">
    <property type="entry name" value="Enolpyruvate transferase domain"/>
    <property type="match status" value="2"/>
</dbReference>
<evidence type="ECO:0000256" key="5">
    <source>
        <dbReference type="ARBA" id="ARBA00022679"/>
    </source>
</evidence>
<keyword evidence="8" id="KW-0131">Cell cycle</keyword>
<evidence type="ECO:0000313" key="18">
    <source>
        <dbReference type="EMBL" id="MBM6399779.1"/>
    </source>
</evidence>
<dbReference type="Pfam" id="PF01381">
    <property type="entry name" value="HTH_3"/>
    <property type="match status" value="1"/>
</dbReference>
<evidence type="ECO:0000256" key="8">
    <source>
        <dbReference type="ARBA" id="ARBA00023306"/>
    </source>
</evidence>
<dbReference type="SUPFAM" id="SSF55205">
    <property type="entry name" value="EPT/RTPC-like"/>
    <property type="match status" value="1"/>
</dbReference>
<dbReference type="Pfam" id="PF00275">
    <property type="entry name" value="EPSP_synthase"/>
    <property type="match status" value="1"/>
</dbReference>
<keyword evidence="5 18" id="KW-0808">Transferase</keyword>
<reference evidence="18" key="1">
    <citation type="submission" date="2021-02" db="EMBL/GenBank/DDBJ databases">
        <title>Phycicoccus sp. MQZ13P-5T, whole genome shotgun sequence.</title>
        <authorList>
            <person name="Tuo L."/>
        </authorList>
    </citation>
    <scope>NUCLEOTIDE SEQUENCE</scope>
    <source>
        <strain evidence="18">MQZ13P-5</strain>
    </source>
</reference>
<evidence type="ECO:0000256" key="10">
    <source>
        <dbReference type="ARBA" id="ARBA00037534"/>
    </source>
</evidence>
<keyword evidence="9" id="KW-0961">Cell wall biogenesis/degradation</keyword>
<comment type="catalytic activity">
    <reaction evidence="16">
        <text>phosphoenolpyruvate + UDP-N-acetyl-alpha-D-glucosamine = UDP-N-acetyl-3-O-(1-carboxyvinyl)-alpha-D-glucosamine + phosphate</text>
        <dbReference type="Rhea" id="RHEA:18681"/>
        <dbReference type="ChEBI" id="CHEBI:43474"/>
        <dbReference type="ChEBI" id="CHEBI:57705"/>
        <dbReference type="ChEBI" id="CHEBI:58702"/>
        <dbReference type="ChEBI" id="CHEBI:68483"/>
        <dbReference type="EC" id="2.5.1.7"/>
    </reaction>
</comment>
<dbReference type="EC" id="2.5.1.7" evidence="12"/>
<comment type="caution">
    <text evidence="18">The sequence shown here is derived from an EMBL/GenBank/DDBJ whole genome shotgun (WGS) entry which is preliminary data.</text>
</comment>
<keyword evidence="4" id="KW-0132">Cell division</keyword>
<keyword evidence="6" id="KW-0133">Cell shape</keyword>
<proteinExistence type="inferred from homology"/>
<evidence type="ECO:0000256" key="15">
    <source>
        <dbReference type="ARBA" id="ARBA00042842"/>
    </source>
</evidence>
<evidence type="ECO:0000256" key="12">
    <source>
        <dbReference type="ARBA" id="ARBA00039108"/>
    </source>
</evidence>
<comment type="similarity">
    <text evidence="11">Belongs to the EPSP synthase family. MurA subfamily.</text>
</comment>
<keyword evidence="19" id="KW-1185">Reference proteome</keyword>
<evidence type="ECO:0000256" key="13">
    <source>
        <dbReference type="ARBA" id="ARBA00039754"/>
    </source>
</evidence>
<dbReference type="SMART" id="SM00530">
    <property type="entry name" value="HTH_XRE"/>
    <property type="match status" value="1"/>
</dbReference>
<evidence type="ECO:0000256" key="2">
    <source>
        <dbReference type="ARBA" id="ARBA00004752"/>
    </source>
</evidence>
<evidence type="ECO:0000256" key="9">
    <source>
        <dbReference type="ARBA" id="ARBA00023316"/>
    </source>
</evidence>
<dbReference type="InterPro" id="IPR010982">
    <property type="entry name" value="Lambda_DNA-bd_dom_sf"/>
</dbReference>
<dbReference type="Gene3D" id="1.10.260.40">
    <property type="entry name" value="lambda repressor-like DNA-binding domains"/>
    <property type="match status" value="1"/>
</dbReference>
<evidence type="ECO:0000256" key="6">
    <source>
        <dbReference type="ARBA" id="ARBA00022960"/>
    </source>
</evidence>
<dbReference type="CDD" id="cd01555">
    <property type="entry name" value="UdpNAET"/>
    <property type="match status" value="1"/>
</dbReference>
<evidence type="ECO:0000256" key="7">
    <source>
        <dbReference type="ARBA" id="ARBA00022984"/>
    </source>
</evidence>
<comment type="function">
    <text evidence="10">Cell wall formation. Adds enolpyruvyl to UDP-N-acetylglucosamine.</text>
</comment>
<accession>A0ABS2CIT8</accession>
<dbReference type="InterPro" id="IPR001387">
    <property type="entry name" value="Cro/C1-type_HTH"/>
</dbReference>
<dbReference type="InterPro" id="IPR005750">
    <property type="entry name" value="UDP_GlcNAc_COvinyl_MurA"/>
</dbReference>
<dbReference type="PROSITE" id="PS50943">
    <property type="entry name" value="HTH_CROC1"/>
    <property type="match status" value="1"/>
</dbReference>
<organism evidence="18 19">
    <name type="scientific">Phycicoccus sonneratiae</name>
    <dbReference type="NCBI Taxonomy" id="2807628"/>
    <lineage>
        <taxon>Bacteria</taxon>
        <taxon>Bacillati</taxon>
        <taxon>Actinomycetota</taxon>
        <taxon>Actinomycetes</taxon>
        <taxon>Micrococcales</taxon>
        <taxon>Intrasporangiaceae</taxon>
        <taxon>Phycicoccus</taxon>
    </lineage>
</organism>
<evidence type="ECO:0000256" key="4">
    <source>
        <dbReference type="ARBA" id="ARBA00022618"/>
    </source>
</evidence>
<dbReference type="PANTHER" id="PTHR43783">
    <property type="entry name" value="UDP-N-ACETYLGLUCOSAMINE 1-CARBOXYVINYLTRANSFERASE"/>
    <property type="match status" value="1"/>
</dbReference>
<evidence type="ECO:0000256" key="3">
    <source>
        <dbReference type="ARBA" id="ARBA00022490"/>
    </source>
</evidence>
<dbReference type="CDD" id="cd00093">
    <property type="entry name" value="HTH_XRE"/>
    <property type="match status" value="1"/>
</dbReference>
<evidence type="ECO:0000259" key="17">
    <source>
        <dbReference type="PROSITE" id="PS50943"/>
    </source>
</evidence>
<protein>
    <recommendedName>
        <fullName evidence="13">UDP-N-acetylglucosamine 1-carboxyvinyltransferase</fullName>
        <ecNumber evidence="12">2.5.1.7</ecNumber>
    </recommendedName>
    <alternativeName>
        <fullName evidence="14">Enoylpyruvate transferase</fullName>
    </alternativeName>
    <alternativeName>
        <fullName evidence="15">UDP-N-acetylglucosamine enolpyruvyl transferase</fullName>
    </alternativeName>
</protein>
<dbReference type="EMBL" id="JAFDVD010000006">
    <property type="protein sequence ID" value="MBM6399779.1"/>
    <property type="molecule type" value="Genomic_DNA"/>
</dbReference>
<evidence type="ECO:0000313" key="19">
    <source>
        <dbReference type="Proteomes" id="UP001430172"/>
    </source>
</evidence>
<evidence type="ECO:0000256" key="16">
    <source>
        <dbReference type="ARBA" id="ARBA00047527"/>
    </source>
</evidence>
<dbReference type="PANTHER" id="PTHR43783:SF1">
    <property type="entry name" value="UDP-N-ACETYLGLUCOSAMINE 1-CARBOXYVINYLTRANSFERASE"/>
    <property type="match status" value="1"/>
</dbReference>
<dbReference type="GO" id="GO:0008760">
    <property type="term" value="F:UDP-N-acetylglucosamine 1-carboxyvinyltransferase activity"/>
    <property type="evidence" value="ECO:0007669"/>
    <property type="project" value="UniProtKB-EC"/>
</dbReference>
<evidence type="ECO:0000256" key="14">
    <source>
        <dbReference type="ARBA" id="ARBA00042443"/>
    </source>
</evidence>
<dbReference type="Proteomes" id="UP001430172">
    <property type="component" value="Unassembled WGS sequence"/>
</dbReference>
<dbReference type="InterPro" id="IPR050068">
    <property type="entry name" value="MurA_subfamily"/>
</dbReference>
<dbReference type="InterPro" id="IPR013792">
    <property type="entry name" value="RNA3'P_cycl/enolpyr_Trfase_a/b"/>
</dbReference>
<comment type="pathway">
    <text evidence="2">Cell wall biogenesis; peptidoglycan biosynthesis.</text>
</comment>
<sequence>MERVTTTSDTYLTRIGTLIRDARRHQGLTQNELADLLGTSQSAVARIEQGKQNLSLEMLARVGEKLDSEFVSLGHSGPQHLRIVGGKKLSGSIPVKTSKNAAVALLCASLLNRGRTTLRNLARIEEVNRIIEVLTSIGVRVRWLPDSNDLEIVPPTRLDLAGIDVEAARRTRTVIMFLGPLLAEYDAFQLPYAGGCDLGTRTVEPHLSALRHFGLDVQATHGFYEAEVDRARHPKRAIVLTERGDTVTENVLMAAARYEGTTTIRNASPNYMVQDLCFFLQGLGVQIEGIGTTTLVVTGVGRVDMDIEYSPSEDPIEAMSLIAAAVVTESTITIERVPIEFLEIELATLEEMGLQFDTTEEYLAQNGHTRLVDLTIHPGPLTAPVDKIAPMPFPGLNIDNLPFFALIAACAEGTTMIHDWVYENRAIYLTELTKIGGQVQLLDPHRVMITGPTPKWRAAEVMCPPALRPGVVVLLAMLAAPGTSVLRNVYVINRGYEDLAERLNALGATIETFRDI</sequence>
<evidence type="ECO:0000256" key="11">
    <source>
        <dbReference type="ARBA" id="ARBA00038367"/>
    </source>
</evidence>
<dbReference type="InterPro" id="IPR001986">
    <property type="entry name" value="Enolpyruvate_Tfrase_dom"/>
</dbReference>
<dbReference type="SUPFAM" id="SSF47413">
    <property type="entry name" value="lambda repressor-like DNA-binding domains"/>
    <property type="match status" value="1"/>
</dbReference>
<feature type="domain" description="HTH cro/C1-type" evidence="17">
    <location>
        <begin position="19"/>
        <end position="73"/>
    </location>
</feature>
<gene>
    <name evidence="18" type="ORF">JQN70_05225</name>
</gene>
<name>A0ABS2CIT8_9MICO</name>
<dbReference type="InterPro" id="IPR036968">
    <property type="entry name" value="Enolpyruvate_Tfrase_sf"/>
</dbReference>
<evidence type="ECO:0000256" key="1">
    <source>
        <dbReference type="ARBA" id="ARBA00004496"/>
    </source>
</evidence>
<dbReference type="NCBIfam" id="NF006873">
    <property type="entry name" value="PRK09369.1"/>
    <property type="match status" value="1"/>
</dbReference>
<keyword evidence="7" id="KW-0573">Peptidoglycan synthesis</keyword>
<comment type="subcellular location">
    <subcellularLocation>
        <location evidence="1">Cytoplasm</location>
    </subcellularLocation>
</comment>